<keyword evidence="2" id="KW-1185">Reference proteome</keyword>
<dbReference type="OrthoDB" id="5189174at2"/>
<name>A0A238Z903_9ACTN</name>
<dbReference type="Proteomes" id="UP000198280">
    <property type="component" value="Unassembled WGS sequence"/>
</dbReference>
<reference evidence="1 2" key="1">
    <citation type="submission" date="2017-06" db="EMBL/GenBank/DDBJ databases">
        <authorList>
            <person name="Kim H.J."/>
            <person name="Triplett B.A."/>
        </authorList>
    </citation>
    <scope>NUCLEOTIDE SEQUENCE [LARGE SCALE GENOMIC DNA]</scope>
    <source>
        <strain evidence="1 2">CGMCC 4.1858</strain>
    </source>
</reference>
<dbReference type="EMBL" id="FZOF01000001">
    <property type="protein sequence ID" value="SNR79612.1"/>
    <property type="molecule type" value="Genomic_DNA"/>
</dbReference>
<evidence type="ECO:0000313" key="1">
    <source>
        <dbReference type="EMBL" id="SNR79612.1"/>
    </source>
</evidence>
<dbReference type="RefSeq" id="WP_089221545.1">
    <property type="nucleotide sequence ID" value="NZ_FZOF01000001.1"/>
</dbReference>
<sequence>MTTPPVLGVDAGSPGLRKADHLVHHLVGRLGLPAGTVACTHFVRGGDPHTAVSLTAADPAAAEAAWHALTQARGAGAEGAAPLGVFLAGRRHGPAALAEAAAGAAAEAAARTGGRAVVYPGADGLTGTVTVAELLAGTPITRLVVLGSPADEPPGPSAEILTSGHVRPEWRAGELVLPLVPAAGGRLAPFEVPNPTPCCADH</sequence>
<accession>A0A238Z903</accession>
<dbReference type="AlphaFoldDB" id="A0A238Z903"/>
<organism evidence="1 2">
    <name type="scientific">Actinacidiphila glaucinigra</name>
    <dbReference type="NCBI Taxonomy" id="235986"/>
    <lineage>
        <taxon>Bacteria</taxon>
        <taxon>Bacillati</taxon>
        <taxon>Actinomycetota</taxon>
        <taxon>Actinomycetes</taxon>
        <taxon>Kitasatosporales</taxon>
        <taxon>Streptomycetaceae</taxon>
        <taxon>Actinacidiphila</taxon>
    </lineage>
</organism>
<evidence type="ECO:0000313" key="2">
    <source>
        <dbReference type="Proteomes" id="UP000198280"/>
    </source>
</evidence>
<gene>
    <name evidence="1" type="ORF">SAMN05216252_10180</name>
</gene>
<proteinExistence type="predicted"/>
<protein>
    <submittedName>
        <fullName evidence="1">Uncharacterized protein</fullName>
    </submittedName>
</protein>